<protein>
    <submittedName>
        <fullName evidence="1">Uncharacterized protein</fullName>
    </submittedName>
</protein>
<reference evidence="1" key="1">
    <citation type="journal article" date="2021" name="New Phytol.">
        <title>Evolutionary innovations through gain and loss of genes in the ectomycorrhizal Boletales.</title>
        <authorList>
            <person name="Wu G."/>
            <person name="Miyauchi S."/>
            <person name="Morin E."/>
            <person name="Kuo A."/>
            <person name="Drula E."/>
            <person name="Varga T."/>
            <person name="Kohler A."/>
            <person name="Feng B."/>
            <person name="Cao Y."/>
            <person name="Lipzen A."/>
            <person name="Daum C."/>
            <person name="Hundley H."/>
            <person name="Pangilinan J."/>
            <person name="Johnson J."/>
            <person name="Barry K."/>
            <person name="LaButti K."/>
            <person name="Ng V."/>
            <person name="Ahrendt S."/>
            <person name="Min B."/>
            <person name="Choi I.G."/>
            <person name="Park H."/>
            <person name="Plett J.M."/>
            <person name="Magnuson J."/>
            <person name="Spatafora J.W."/>
            <person name="Nagy L.G."/>
            <person name="Henrissat B."/>
            <person name="Grigoriev I.V."/>
            <person name="Yang Z.L."/>
            <person name="Xu J."/>
            <person name="Martin F.M."/>
        </authorList>
    </citation>
    <scope>NUCLEOTIDE SEQUENCE</scope>
    <source>
        <strain evidence="1">ATCC 28755</strain>
    </source>
</reference>
<comment type="caution">
    <text evidence="1">The sequence shown here is derived from an EMBL/GenBank/DDBJ whole genome shotgun (WGS) entry which is preliminary data.</text>
</comment>
<organism evidence="1 2">
    <name type="scientific">Hygrophoropsis aurantiaca</name>
    <dbReference type="NCBI Taxonomy" id="72124"/>
    <lineage>
        <taxon>Eukaryota</taxon>
        <taxon>Fungi</taxon>
        <taxon>Dikarya</taxon>
        <taxon>Basidiomycota</taxon>
        <taxon>Agaricomycotina</taxon>
        <taxon>Agaricomycetes</taxon>
        <taxon>Agaricomycetidae</taxon>
        <taxon>Boletales</taxon>
        <taxon>Coniophorineae</taxon>
        <taxon>Hygrophoropsidaceae</taxon>
        <taxon>Hygrophoropsis</taxon>
    </lineage>
</organism>
<proteinExistence type="predicted"/>
<sequence length="549" mass="62594">MGPTGTGKSTFINIATGSECAIVGHNLDSCTQDIAAFTFPHPNDSNRNIVFVDTPGFDDSNRTDYDILRDLSRWLETTYKRGITLTGILFFHRISDSRMRGTPLKNLAMFEELCGNNALRNVILTTTMWNEIDNEIGIRHEEQLKTQFWEPVMMYGGRIARFSSTYDSAWEIINQFDINSRQAVLTQTEMVEQGKNFSETSAFDVLAQWWKQLVNILRKALKRTQLSSSERSTLRRKLNAASRQQQAFDVRRRSQNENFGMRYQRIHHDAQLKTSGLQEDSTYQEVHSPSSRLPSIGFRTALKANDVIHSLGTRMDLPEPDAPRFTGETEIKDHIRPQFVNNPLKGLPFPDDLDGMVMTQAPPVASSLIPVPETSSPTSDTPASAPPAKPFISLLTRIWARFSRNKHTPGTIEMQPPREARPAKHLRDRNVQLGQADPRLVIAPPRRKHRPRPVAKHDVTAHVQEEASAQEQKLVQNQGLEQVQETARHQEPVQEEESDSADDDNDADGEKEEAESFRDDGCLNAICFCEYLKWRRYRRDLRRQRSEGD</sequence>
<evidence type="ECO:0000313" key="2">
    <source>
        <dbReference type="Proteomes" id="UP000790377"/>
    </source>
</evidence>
<accession>A0ACB8A6G3</accession>
<gene>
    <name evidence="1" type="ORF">BJ138DRAFT_1156161</name>
</gene>
<name>A0ACB8A6G3_9AGAM</name>
<keyword evidence="2" id="KW-1185">Reference proteome</keyword>
<evidence type="ECO:0000313" key="1">
    <source>
        <dbReference type="EMBL" id="KAH7909051.1"/>
    </source>
</evidence>
<dbReference type="Proteomes" id="UP000790377">
    <property type="component" value="Unassembled WGS sequence"/>
</dbReference>
<dbReference type="EMBL" id="MU267781">
    <property type="protein sequence ID" value="KAH7909051.1"/>
    <property type="molecule type" value="Genomic_DNA"/>
</dbReference>